<keyword evidence="2 8" id="KW-0645">Protease</keyword>
<dbReference type="GeneID" id="108742706"/>
<dbReference type="KEGG" id="apln:108742706"/>
<dbReference type="GO" id="GO:0006508">
    <property type="term" value="P:proteolysis"/>
    <property type="evidence" value="ECO:0007669"/>
    <property type="project" value="UniProtKB-KW"/>
</dbReference>
<dbReference type="PANTHER" id="PTHR24276">
    <property type="entry name" value="POLYSERASE-RELATED"/>
    <property type="match status" value="1"/>
</dbReference>
<keyword evidence="6" id="KW-0865">Zymogen</keyword>
<dbReference type="PROSITE" id="PS00135">
    <property type="entry name" value="TRYPSIN_SER"/>
    <property type="match status" value="1"/>
</dbReference>
<keyword evidence="4 8" id="KW-0378">Hydrolase</keyword>
<feature type="chain" id="PRO_5028989267" evidence="9">
    <location>
        <begin position="24"/>
        <end position="526"/>
    </location>
</feature>
<gene>
    <name evidence="12" type="primary">LOC108742706</name>
</gene>
<dbReference type="RefSeq" id="XP_018333508.2">
    <property type="nucleotide sequence ID" value="XM_018478006.2"/>
</dbReference>
<dbReference type="PRINTS" id="PR00722">
    <property type="entry name" value="CHYMOTRYPSIN"/>
</dbReference>
<dbReference type="InterPro" id="IPR018114">
    <property type="entry name" value="TRYPSIN_HIS"/>
</dbReference>
<evidence type="ECO:0000256" key="8">
    <source>
        <dbReference type="RuleBase" id="RU363034"/>
    </source>
</evidence>
<evidence type="ECO:0000313" key="12">
    <source>
        <dbReference type="RefSeq" id="XP_018333508.2"/>
    </source>
</evidence>
<keyword evidence="5 8" id="KW-0720">Serine protease</keyword>
<feature type="domain" description="Peptidase S1" evidence="10">
    <location>
        <begin position="301"/>
        <end position="525"/>
    </location>
</feature>
<dbReference type="SUPFAM" id="SSF50494">
    <property type="entry name" value="Trypsin-like serine proteases"/>
    <property type="match status" value="2"/>
</dbReference>
<proteinExistence type="inferred from homology"/>
<evidence type="ECO:0000256" key="3">
    <source>
        <dbReference type="ARBA" id="ARBA00022729"/>
    </source>
</evidence>
<dbReference type="InterPro" id="IPR009003">
    <property type="entry name" value="Peptidase_S1_PA"/>
</dbReference>
<dbReference type="SMART" id="SM00020">
    <property type="entry name" value="Tryp_SPc"/>
    <property type="match status" value="2"/>
</dbReference>
<evidence type="ECO:0000256" key="5">
    <source>
        <dbReference type="ARBA" id="ARBA00022825"/>
    </source>
</evidence>
<dbReference type="Gene3D" id="2.40.10.10">
    <property type="entry name" value="Trypsin-like serine proteases"/>
    <property type="match status" value="2"/>
</dbReference>
<dbReference type="OrthoDB" id="10059102at2759"/>
<evidence type="ECO:0000256" key="2">
    <source>
        <dbReference type="ARBA" id="ARBA00022670"/>
    </source>
</evidence>
<feature type="domain" description="Peptidase S1" evidence="10">
    <location>
        <begin position="39"/>
        <end position="263"/>
    </location>
</feature>
<name>A0A1W4XLZ4_AGRPL</name>
<keyword evidence="11" id="KW-1185">Reference proteome</keyword>
<dbReference type="Proteomes" id="UP000192223">
    <property type="component" value="Unplaced"/>
</dbReference>
<protein>
    <submittedName>
        <fullName evidence="12">Serine protease 53-like</fullName>
    </submittedName>
</protein>
<organism evidence="11 12">
    <name type="scientific">Agrilus planipennis</name>
    <name type="common">Emerald ash borer</name>
    <name type="synonym">Agrilus marcopoli</name>
    <dbReference type="NCBI Taxonomy" id="224129"/>
    <lineage>
        <taxon>Eukaryota</taxon>
        <taxon>Metazoa</taxon>
        <taxon>Ecdysozoa</taxon>
        <taxon>Arthropoda</taxon>
        <taxon>Hexapoda</taxon>
        <taxon>Insecta</taxon>
        <taxon>Pterygota</taxon>
        <taxon>Neoptera</taxon>
        <taxon>Endopterygota</taxon>
        <taxon>Coleoptera</taxon>
        <taxon>Polyphaga</taxon>
        <taxon>Elateriformia</taxon>
        <taxon>Buprestoidea</taxon>
        <taxon>Buprestidae</taxon>
        <taxon>Agrilinae</taxon>
        <taxon>Agrilus</taxon>
    </lineage>
</organism>
<evidence type="ECO:0000256" key="7">
    <source>
        <dbReference type="ARBA" id="ARBA00023157"/>
    </source>
</evidence>
<accession>A0A1W4XLZ4</accession>
<dbReference type="PANTHER" id="PTHR24276:SF91">
    <property type="entry name" value="AT26814P-RELATED"/>
    <property type="match status" value="1"/>
</dbReference>
<dbReference type="CDD" id="cd00190">
    <property type="entry name" value="Tryp_SPc"/>
    <property type="match status" value="2"/>
</dbReference>
<evidence type="ECO:0000256" key="9">
    <source>
        <dbReference type="SAM" id="SignalP"/>
    </source>
</evidence>
<dbReference type="GO" id="GO:0004252">
    <property type="term" value="F:serine-type endopeptidase activity"/>
    <property type="evidence" value="ECO:0007669"/>
    <property type="project" value="InterPro"/>
</dbReference>
<evidence type="ECO:0000259" key="10">
    <source>
        <dbReference type="PROSITE" id="PS50240"/>
    </source>
</evidence>
<dbReference type="InterPro" id="IPR050430">
    <property type="entry name" value="Peptidase_S1"/>
</dbReference>
<dbReference type="InterPro" id="IPR043504">
    <property type="entry name" value="Peptidase_S1_PA_chymotrypsin"/>
</dbReference>
<dbReference type="FunFam" id="2.40.10.10:FF:000077">
    <property type="entry name" value="Predicted protein"/>
    <property type="match status" value="2"/>
</dbReference>
<evidence type="ECO:0000256" key="1">
    <source>
        <dbReference type="ARBA" id="ARBA00007664"/>
    </source>
</evidence>
<keyword evidence="3 9" id="KW-0732">Signal</keyword>
<sequence>MNPTMIVACFVYSLLGYINSINAASIPSAAVSIPQFDRIVGGTEVDITDYPYQVSVEYSSSPLCGGSILNRRWILTAAHCISSGTYYLYSIRAGSNFLNSGGVRRSAMSVRVHSRYSSSTADYDIGLIWLQSELTYGNTIRAVSLPTPNIYIRSGTEATTTGWGDTTEDGSPSSRLRAVRVPLVDNEVCRESYGNRVTSNMICAGSPEGGRDSCQGDSGGPLVASGYGQIGIVSWGNGCARRGFYGVYTRVSAFRTWINSQSGVYRESAFDKMNPKITVACLVISLLGYSSPVSAASIGRIVGGSQVDITDYPYQVGLLYSSSQVCGGSIIGEKWILTAASCTATRSVPLFSVRAGSTLRSDGGVVRAASNIYVHALYSSSTGEFDIGLISLESDLKYGAAINAVALPSPYRYVPEGVNGIITGWGSTAEDGEPSNRLVGVNVAVVENEVCQEIYGSIITRNMLCAGFVAGGRDSCQGDAGGPLVVNGYGQIGIVSWGRGCARPNSYGVYTRVTALRRWISSVSGI</sequence>
<reference evidence="12" key="1">
    <citation type="submission" date="2025-08" db="UniProtKB">
        <authorList>
            <consortium name="RefSeq"/>
        </authorList>
    </citation>
    <scope>IDENTIFICATION</scope>
    <source>
        <tissue evidence="12">Entire body</tissue>
    </source>
</reference>
<dbReference type="InParanoid" id="A0A1W4XLZ4"/>
<dbReference type="Pfam" id="PF00089">
    <property type="entry name" value="Trypsin"/>
    <property type="match status" value="2"/>
</dbReference>
<dbReference type="InterPro" id="IPR001254">
    <property type="entry name" value="Trypsin_dom"/>
</dbReference>
<dbReference type="AlphaFoldDB" id="A0A1W4XLZ4"/>
<evidence type="ECO:0000256" key="4">
    <source>
        <dbReference type="ARBA" id="ARBA00022801"/>
    </source>
</evidence>
<dbReference type="PROSITE" id="PS00134">
    <property type="entry name" value="TRYPSIN_HIS"/>
    <property type="match status" value="1"/>
</dbReference>
<evidence type="ECO:0000256" key="6">
    <source>
        <dbReference type="ARBA" id="ARBA00023145"/>
    </source>
</evidence>
<keyword evidence="7" id="KW-1015">Disulfide bond</keyword>
<feature type="signal peptide" evidence="9">
    <location>
        <begin position="1"/>
        <end position="23"/>
    </location>
</feature>
<comment type="similarity">
    <text evidence="1">Belongs to the peptidase S1 family.</text>
</comment>
<dbReference type="STRING" id="224129.A0A1W4XLZ4"/>
<dbReference type="PROSITE" id="PS50240">
    <property type="entry name" value="TRYPSIN_DOM"/>
    <property type="match status" value="2"/>
</dbReference>
<dbReference type="InterPro" id="IPR033116">
    <property type="entry name" value="TRYPSIN_SER"/>
</dbReference>
<dbReference type="InterPro" id="IPR001314">
    <property type="entry name" value="Peptidase_S1A"/>
</dbReference>
<evidence type="ECO:0000313" key="11">
    <source>
        <dbReference type="Proteomes" id="UP000192223"/>
    </source>
</evidence>